<evidence type="ECO:0000313" key="2">
    <source>
        <dbReference type="Proteomes" id="UP001600165"/>
    </source>
</evidence>
<comment type="caution">
    <text evidence="1">The sequence shown here is derived from an EMBL/GenBank/DDBJ whole genome shotgun (WGS) entry which is preliminary data.</text>
</comment>
<proteinExistence type="predicted"/>
<gene>
    <name evidence="1" type="ORF">ACFVKH_11455</name>
</gene>
<protein>
    <submittedName>
        <fullName evidence="1">Uncharacterized protein</fullName>
    </submittedName>
</protein>
<dbReference type="EMBL" id="JBHZOL010000075">
    <property type="protein sequence ID" value="MFE4106898.1"/>
    <property type="molecule type" value="Genomic_DNA"/>
</dbReference>
<sequence length="61" mass="6497">MPTAITQAIRLPPLEQSLSSAKATYATVEQPKWGLFPVFERPTLAIALTASWPQAGVLSSG</sequence>
<organism evidence="1 2">
    <name type="scientific">Almyronema epifaneia S1</name>
    <dbReference type="NCBI Taxonomy" id="2991925"/>
    <lineage>
        <taxon>Bacteria</taxon>
        <taxon>Bacillati</taxon>
        <taxon>Cyanobacteriota</taxon>
        <taxon>Cyanophyceae</taxon>
        <taxon>Nodosilineales</taxon>
        <taxon>Nodosilineaceae</taxon>
        <taxon>Almyronema</taxon>
        <taxon>Almyronema epifaneia</taxon>
    </lineage>
</organism>
<keyword evidence="2" id="KW-1185">Reference proteome</keyword>
<name>A0ABW6IFD5_9CYAN</name>
<dbReference type="Proteomes" id="UP001600165">
    <property type="component" value="Unassembled WGS sequence"/>
</dbReference>
<dbReference type="RefSeq" id="WP_377965099.1">
    <property type="nucleotide sequence ID" value="NZ_JBHZOL010000075.1"/>
</dbReference>
<evidence type="ECO:0000313" key="1">
    <source>
        <dbReference type="EMBL" id="MFE4106898.1"/>
    </source>
</evidence>
<reference evidence="1 2" key="1">
    <citation type="submission" date="2024-10" db="EMBL/GenBank/DDBJ databases">
        <authorList>
            <person name="Ratan Roy A."/>
            <person name="Morales Sandoval P.H."/>
            <person name="De Los Santos Villalobos S."/>
            <person name="Chakraborty S."/>
            <person name="Mukherjee J."/>
        </authorList>
    </citation>
    <scope>NUCLEOTIDE SEQUENCE [LARGE SCALE GENOMIC DNA]</scope>
    <source>
        <strain evidence="1 2">S1</strain>
    </source>
</reference>
<accession>A0ABW6IFD5</accession>